<evidence type="ECO:0000313" key="1">
    <source>
        <dbReference type="EMBL" id="ERI06923.1"/>
    </source>
</evidence>
<dbReference type="STRING" id="649747.HMPREF0083_05045"/>
<evidence type="ECO:0000313" key="2">
    <source>
        <dbReference type="Proteomes" id="UP000016511"/>
    </source>
</evidence>
<keyword evidence="2" id="KW-1185">Reference proteome</keyword>
<dbReference type="AlphaFoldDB" id="U1WXE2"/>
<accession>U1WXE2</accession>
<sequence>MYMKQEKAAFIWSQRRMIGKDRLLFSECIYKRASYRTGR</sequence>
<comment type="caution">
    <text evidence="1">The sequence shown here is derived from an EMBL/GenBank/DDBJ whole genome shotgun (WGS) entry which is preliminary data.</text>
</comment>
<dbReference type="HOGENOM" id="CLU_3303883_0_0_9"/>
<protein>
    <submittedName>
        <fullName evidence="1">Uncharacterized protein</fullName>
    </submittedName>
</protein>
<proteinExistence type="predicted"/>
<dbReference type="Proteomes" id="UP000016511">
    <property type="component" value="Unassembled WGS sequence"/>
</dbReference>
<organism evidence="1 2">
    <name type="scientific">Aneurinibacillus aneurinilyticus ATCC 12856</name>
    <dbReference type="NCBI Taxonomy" id="649747"/>
    <lineage>
        <taxon>Bacteria</taxon>
        <taxon>Bacillati</taxon>
        <taxon>Bacillota</taxon>
        <taxon>Bacilli</taxon>
        <taxon>Bacillales</taxon>
        <taxon>Paenibacillaceae</taxon>
        <taxon>Aneurinibacillus group</taxon>
        <taxon>Aneurinibacillus</taxon>
    </lineage>
</organism>
<reference evidence="1 2" key="1">
    <citation type="submission" date="2013-08" db="EMBL/GenBank/DDBJ databases">
        <authorList>
            <person name="Weinstock G."/>
            <person name="Sodergren E."/>
            <person name="Wylie T."/>
            <person name="Fulton L."/>
            <person name="Fulton R."/>
            <person name="Fronick C."/>
            <person name="O'Laughlin M."/>
            <person name="Godfrey J."/>
            <person name="Miner T."/>
            <person name="Herter B."/>
            <person name="Appelbaum E."/>
            <person name="Cordes M."/>
            <person name="Lek S."/>
            <person name="Wollam A."/>
            <person name="Pepin K.H."/>
            <person name="Palsikar V.B."/>
            <person name="Mitreva M."/>
            <person name="Wilson R.K."/>
        </authorList>
    </citation>
    <scope>NUCLEOTIDE SEQUENCE [LARGE SCALE GENOMIC DNA]</scope>
    <source>
        <strain evidence="1 2">ATCC 12856</strain>
    </source>
</reference>
<dbReference type="EMBL" id="AWSJ01000305">
    <property type="protein sequence ID" value="ERI06923.1"/>
    <property type="molecule type" value="Genomic_DNA"/>
</dbReference>
<name>U1WXE2_ANEAE</name>
<gene>
    <name evidence="1" type="ORF">HMPREF0083_05045</name>
</gene>